<gene>
    <name evidence="3" type="ORF">Pdsh_05150</name>
    <name evidence="2" type="ORF">Pyrde_1653</name>
</gene>
<dbReference type="KEGG" id="pdl:Pyrde_1653"/>
<dbReference type="Gene3D" id="3.40.30.10">
    <property type="entry name" value="Glutaredoxin"/>
    <property type="match status" value="1"/>
</dbReference>
<dbReference type="Proteomes" id="UP000196694">
    <property type="component" value="Unassembled WGS sequence"/>
</dbReference>
<dbReference type="EMBL" id="NCQP01000002">
    <property type="protein sequence ID" value="OWJ55075.1"/>
    <property type="molecule type" value="Genomic_DNA"/>
</dbReference>
<dbReference type="Proteomes" id="UP000058613">
    <property type="component" value="Chromosome"/>
</dbReference>
<dbReference type="AlphaFoldDB" id="A0A0P0N4L8"/>
<protein>
    <submittedName>
        <fullName evidence="3">Thioredoxin</fullName>
    </submittedName>
</protein>
<accession>A0A0P0N4L8</accession>
<evidence type="ECO:0000313" key="5">
    <source>
        <dbReference type="Proteomes" id="UP000196694"/>
    </source>
</evidence>
<proteinExistence type="predicted"/>
<sequence length="124" mass="14149">MHEIKSLDEFKSLLESARIVLVLFYDSRSPTGRYLAGIIEDIAFVVEPIIAVARVDAATAPAVVNRYVSSVPRLQLYFEGEKVWEQIGFFYNYQSDKYAIRRGILYALRSRNISPAKLGLSLRF</sequence>
<dbReference type="InterPro" id="IPR013766">
    <property type="entry name" value="Thioredoxin_domain"/>
</dbReference>
<dbReference type="GeneID" id="26099993"/>
<evidence type="ECO:0000313" key="4">
    <source>
        <dbReference type="Proteomes" id="UP000058613"/>
    </source>
</evidence>
<dbReference type="Pfam" id="PF00085">
    <property type="entry name" value="Thioredoxin"/>
    <property type="match status" value="1"/>
</dbReference>
<dbReference type="EMBL" id="CP013011">
    <property type="protein sequence ID" value="ALL01696.1"/>
    <property type="molecule type" value="Genomic_DNA"/>
</dbReference>
<dbReference type="InterPro" id="IPR036249">
    <property type="entry name" value="Thioredoxin-like_sf"/>
</dbReference>
<evidence type="ECO:0000313" key="3">
    <source>
        <dbReference type="EMBL" id="OWJ55075.1"/>
    </source>
</evidence>
<feature type="domain" description="Thioredoxin" evidence="1">
    <location>
        <begin position="7"/>
        <end position="88"/>
    </location>
</feature>
<name>A0A0P0N4L8_9CREN</name>
<dbReference type="SUPFAM" id="SSF52833">
    <property type="entry name" value="Thioredoxin-like"/>
    <property type="match status" value="1"/>
</dbReference>
<keyword evidence="5" id="KW-1185">Reference proteome</keyword>
<evidence type="ECO:0000313" key="2">
    <source>
        <dbReference type="EMBL" id="ALL01696.1"/>
    </source>
</evidence>
<organism evidence="2 4">
    <name type="scientific">Pyrodictium delaneyi</name>
    <dbReference type="NCBI Taxonomy" id="1273541"/>
    <lineage>
        <taxon>Archaea</taxon>
        <taxon>Thermoproteota</taxon>
        <taxon>Thermoprotei</taxon>
        <taxon>Desulfurococcales</taxon>
        <taxon>Pyrodictiaceae</taxon>
        <taxon>Pyrodictium</taxon>
    </lineage>
</organism>
<reference evidence="3 5" key="2">
    <citation type="submission" date="2017-05" db="EMBL/GenBank/DDBJ databases">
        <title>The draft genome of the hyperthermophilic archaeon 'Pyrodictium delaneyi strain Hulk', an iron and nitrate reducer, reveals the capacity for sulfate reduction.</title>
        <authorList>
            <person name="Demey L.M."/>
            <person name="Miller C."/>
            <person name="Manzella M."/>
            <person name="Reguera G."/>
            <person name="Kashefi K."/>
        </authorList>
    </citation>
    <scope>NUCLEOTIDE SEQUENCE [LARGE SCALE GENOMIC DNA]</scope>
    <source>
        <strain evidence="3 5">Hulk</strain>
    </source>
</reference>
<dbReference type="RefSeq" id="WP_055409868.1">
    <property type="nucleotide sequence ID" value="NZ_CP013011.1"/>
</dbReference>
<reference evidence="2 4" key="1">
    <citation type="submission" date="2015-10" db="EMBL/GenBank/DDBJ databases">
        <title>Complete genome sequence of hyperthermophilic archaeon Pyrodictium delaneyi Su06.</title>
        <authorList>
            <person name="Jung J.-H."/>
            <person name="Lin J."/>
            <person name="Holden J.F."/>
            <person name="Park C.-S."/>
        </authorList>
    </citation>
    <scope>NUCLEOTIDE SEQUENCE [LARGE SCALE GENOMIC DNA]</scope>
    <source>
        <strain evidence="2 4">Su06</strain>
    </source>
</reference>
<dbReference type="STRING" id="1273541.Pyrde_1653"/>
<dbReference type="OrthoDB" id="15095at2157"/>
<evidence type="ECO:0000259" key="1">
    <source>
        <dbReference type="Pfam" id="PF00085"/>
    </source>
</evidence>
<dbReference type="CDD" id="cd02947">
    <property type="entry name" value="TRX_family"/>
    <property type="match status" value="1"/>
</dbReference>